<sequence length="71" mass="8271">MSEAIKSKIENYKTAPFDSRFPNQNQTQGCWQNYLDFHPCEKPRRTSRDNISSSLLQSLKNDRAKSTFAIM</sequence>
<dbReference type="AlphaFoldDB" id="A0A670ZH23"/>
<reference evidence="4" key="2">
    <citation type="submission" date="2025-09" db="UniProtKB">
        <authorList>
            <consortium name="Ensembl"/>
        </authorList>
    </citation>
    <scope>IDENTIFICATION</scope>
</reference>
<dbReference type="Pfam" id="PF02297">
    <property type="entry name" value="COX6B"/>
    <property type="match status" value="1"/>
</dbReference>
<dbReference type="InterPro" id="IPR048280">
    <property type="entry name" value="COX6B-like"/>
</dbReference>
<evidence type="ECO:0000256" key="3">
    <source>
        <dbReference type="ARBA" id="ARBA00023157"/>
    </source>
</evidence>
<evidence type="ECO:0008006" key="6">
    <source>
        <dbReference type="Google" id="ProtNLM"/>
    </source>
</evidence>
<evidence type="ECO:0000313" key="5">
    <source>
        <dbReference type="Proteomes" id="UP000472273"/>
    </source>
</evidence>
<comment type="subcellular location">
    <subcellularLocation>
        <location evidence="1">Mitochondrion</location>
    </subcellularLocation>
</comment>
<organism evidence="4 5">
    <name type="scientific">Pseudonaja textilis</name>
    <name type="common">Eastern brown snake</name>
    <dbReference type="NCBI Taxonomy" id="8673"/>
    <lineage>
        <taxon>Eukaryota</taxon>
        <taxon>Metazoa</taxon>
        <taxon>Chordata</taxon>
        <taxon>Craniata</taxon>
        <taxon>Vertebrata</taxon>
        <taxon>Euteleostomi</taxon>
        <taxon>Lepidosauria</taxon>
        <taxon>Squamata</taxon>
        <taxon>Bifurcata</taxon>
        <taxon>Unidentata</taxon>
        <taxon>Episquamata</taxon>
        <taxon>Toxicofera</taxon>
        <taxon>Serpentes</taxon>
        <taxon>Colubroidea</taxon>
        <taxon>Elapidae</taxon>
        <taxon>Hydrophiinae</taxon>
        <taxon>Pseudonaja</taxon>
    </lineage>
</organism>
<keyword evidence="5" id="KW-1185">Reference proteome</keyword>
<keyword evidence="3" id="KW-1015">Disulfide bond</keyword>
<name>A0A670ZH23_PSETE</name>
<dbReference type="PANTHER" id="PTHR11387">
    <property type="entry name" value="CYTOCHROME C OXIDASE SUBUNIT 6B"/>
    <property type="match status" value="1"/>
</dbReference>
<evidence type="ECO:0000256" key="1">
    <source>
        <dbReference type="ARBA" id="ARBA00004173"/>
    </source>
</evidence>
<evidence type="ECO:0000256" key="2">
    <source>
        <dbReference type="ARBA" id="ARBA00023128"/>
    </source>
</evidence>
<evidence type="ECO:0000313" key="4">
    <source>
        <dbReference type="Ensembl" id="ENSPTXP00000022073.1"/>
    </source>
</evidence>
<dbReference type="GeneTree" id="ENSGT00940000156204"/>
<dbReference type="GO" id="GO:0005739">
    <property type="term" value="C:mitochondrion"/>
    <property type="evidence" value="ECO:0007669"/>
    <property type="project" value="UniProtKB-SubCell"/>
</dbReference>
<dbReference type="InterPro" id="IPR036549">
    <property type="entry name" value="CX6/COA6-like_sf"/>
</dbReference>
<dbReference type="Ensembl" id="ENSPTXT00000022751.1">
    <property type="protein sequence ID" value="ENSPTXP00000022073.1"/>
    <property type="gene ID" value="ENSPTXG00000015278.1"/>
</dbReference>
<dbReference type="Gene3D" id="1.10.10.140">
    <property type="entry name" value="Cytochrome c oxidase, subunit VIb"/>
    <property type="match status" value="1"/>
</dbReference>
<accession>A0A670ZH23</accession>
<keyword evidence="2" id="KW-0496">Mitochondrion</keyword>
<proteinExistence type="predicted"/>
<dbReference type="InterPro" id="IPR003213">
    <property type="entry name" value="Cyt_c_oxidase_su6B"/>
</dbReference>
<protein>
    <recommendedName>
        <fullName evidence="6">Cytochrome c oxidase subunit 6B1</fullName>
    </recommendedName>
</protein>
<reference evidence="4" key="1">
    <citation type="submission" date="2025-08" db="UniProtKB">
        <authorList>
            <consortium name="Ensembl"/>
        </authorList>
    </citation>
    <scope>IDENTIFICATION</scope>
</reference>
<dbReference type="GO" id="GO:0045277">
    <property type="term" value="C:respiratory chain complex IV"/>
    <property type="evidence" value="ECO:0007669"/>
    <property type="project" value="InterPro"/>
</dbReference>
<dbReference type="Proteomes" id="UP000472273">
    <property type="component" value="Unplaced"/>
</dbReference>
<dbReference type="SUPFAM" id="SSF47694">
    <property type="entry name" value="Cytochrome c oxidase subunit h"/>
    <property type="match status" value="1"/>
</dbReference>